<proteinExistence type="predicted"/>
<keyword evidence="1" id="KW-1133">Transmembrane helix</keyword>
<keyword evidence="1" id="KW-0812">Transmembrane</keyword>
<dbReference type="EMBL" id="QOUX01000001">
    <property type="protein sequence ID" value="RXJ04468.1"/>
    <property type="molecule type" value="Genomic_DNA"/>
</dbReference>
<keyword evidence="1" id="KW-0472">Membrane</keyword>
<evidence type="ECO:0000313" key="3">
    <source>
        <dbReference type="Proteomes" id="UP000290649"/>
    </source>
</evidence>
<sequence>MRIARNFFSVMVFVFLLSFLYSFYMNQEIKYIQIVNLFASAWVAFFLHQKVKIRASKVVDV</sequence>
<feature type="transmembrane region" description="Helical" evidence="1">
    <location>
        <begin position="7"/>
        <end position="25"/>
    </location>
</feature>
<accession>A0A4Q0VZM7</accession>
<dbReference type="RefSeq" id="WP_129076810.1">
    <property type="nucleotide sequence ID" value="NZ_QOUX01000001.1"/>
</dbReference>
<dbReference type="AlphaFoldDB" id="A0A4Q0VZM7"/>
<feature type="transmembrane region" description="Helical" evidence="1">
    <location>
        <begin position="31"/>
        <end position="47"/>
    </location>
</feature>
<reference evidence="2 3" key="1">
    <citation type="journal article" date="2019" name="Int. J. Syst. Evol. Microbiol.">
        <title>Anaerobacillus alkaliphilus sp. nov., a novel alkaliphilic and moderately halophilic bacterium.</title>
        <authorList>
            <person name="Borsodi A.K."/>
            <person name="Aszalos J.M."/>
            <person name="Bihari P."/>
            <person name="Nagy I."/>
            <person name="Schumann P."/>
            <person name="Sproer C."/>
            <person name="Kovacs A.L."/>
            <person name="Boka K."/>
            <person name="Dobosy P."/>
            <person name="Ovari M."/>
            <person name="Szili-Kovacs T."/>
            <person name="Toth E."/>
        </authorList>
    </citation>
    <scope>NUCLEOTIDE SEQUENCE [LARGE SCALE GENOMIC DNA]</scope>
    <source>
        <strain evidence="2 3">B16-10</strain>
    </source>
</reference>
<evidence type="ECO:0000313" key="2">
    <source>
        <dbReference type="EMBL" id="RXJ04468.1"/>
    </source>
</evidence>
<keyword evidence="3" id="KW-1185">Reference proteome</keyword>
<organism evidence="2 3">
    <name type="scientific">Anaerobacillus alkaliphilus</name>
    <dbReference type="NCBI Taxonomy" id="1548597"/>
    <lineage>
        <taxon>Bacteria</taxon>
        <taxon>Bacillati</taxon>
        <taxon>Bacillota</taxon>
        <taxon>Bacilli</taxon>
        <taxon>Bacillales</taxon>
        <taxon>Bacillaceae</taxon>
        <taxon>Anaerobacillus</taxon>
    </lineage>
</organism>
<name>A0A4Q0VZM7_9BACI</name>
<gene>
    <name evidence="2" type="ORF">DS745_03530</name>
</gene>
<protein>
    <submittedName>
        <fullName evidence="2">Uncharacterized protein</fullName>
    </submittedName>
</protein>
<evidence type="ECO:0000256" key="1">
    <source>
        <dbReference type="SAM" id="Phobius"/>
    </source>
</evidence>
<dbReference type="Proteomes" id="UP000290649">
    <property type="component" value="Unassembled WGS sequence"/>
</dbReference>
<comment type="caution">
    <text evidence="2">The sequence shown here is derived from an EMBL/GenBank/DDBJ whole genome shotgun (WGS) entry which is preliminary data.</text>
</comment>